<feature type="active site" description="Charge relay system" evidence="9 10">
    <location>
        <position position="270"/>
    </location>
</feature>
<evidence type="ECO:0000256" key="3">
    <source>
        <dbReference type="ARBA" id="ARBA00022525"/>
    </source>
</evidence>
<dbReference type="Gene3D" id="1.20.1270.70">
    <property type="entry name" value="Designed single chain three-helix bundle"/>
    <property type="match status" value="2"/>
</dbReference>
<accession>A0A0R1P1Z0</accession>
<dbReference type="Proteomes" id="UP000051311">
    <property type="component" value="Unassembled WGS sequence"/>
</dbReference>
<evidence type="ECO:0000256" key="4">
    <source>
        <dbReference type="ARBA" id="ARBA00022670"/>
    </source>
</evidence>
<dbReference type="EMBL" id="AZEL01000020">
    <property type="protein sequence ID" value="KRL23754.1"/>
    <property type="molecule type" value="Genomic_DNA"/>
</dbReference>
<evidence type="ECO:0000256" key="5">
    <source>
        <dbReference type="ARBA" id="ARBA00022729"/>
    </source>
</evidence>
<evidence type="ECO:0000313" key="20">
    <source>
        <dbReference type="Proteomes" id="UP000051311"/>
    </source>
</evidence>
<feature type="active site" description="Charge relay system" evidence="9 10">
    <location>
        <position position="206"/>
    </location>
</feature>
<feature type="compositionally biased region" description="Basic and acidic residues" evidence="13">
    <location>
        <begin position="1858"/>
        <end position="1877"/>
    </location>
</feature>
<dbReference type="SUPFAM" id="SSF52743">
    <property type="entry name" value="Subtilisin-like"/>
    <property type="match status" value="1"/>
</dbReference>
<evidence type="ECO:0000256" key="11">
    <source>
        <dbReference type="RuleBase" id="RU003355"/>
    </source>
</evidence>
<dbReference type="PATRIC" id="fig|1423748.3.peg.850"/>
<feature type="coiled-coil region" evidence="12">
    <location>
        <begin position="1595"/>
        <end position="1686"/>
    </location>
</feature>
<keyword evidence="5" id="KW-0732">Signal</keyword>
<dbReference type="InterPro" id="IPR023828">
    <property type="entry name" value="Peptidase_S8_Ser-AS"/>
</dbReference>
<evidence type="ECO:0000256" key="1">
    <source>
        <dbReference type="ARBA" id="ARBA00011073"/>
    </source>
</evidence>
<feature type="region of interest" description="Disordered" evidence="13">
    <location>
        <begin position="1822"/>
        <end position="1877"/>
    </location>
</feature>
<feature type="domain" description="PA" evidence="15">
    <location>
        <begin position="465"/>
        <end position="536"/>
    </location>
</feature>
<evidence type="ECO:0000313" key="19">
    <source>
        <dbReference type="EMBL" id="KRL23754.1"/>
    </source>
</evidence>
<dbReference type="Pfam" id="PF03217">
    <property type="entry name" value="SlpA"/>
    <property type="match status" value="1"/>
</dbReference>
<gene>
    <name evidence="19" type="ORF">FC37_GL000808</name>
</gene>
<evidence type="ECO:0000256" key="6">
    <source>
        <dbReference type="ARBA" id="ARBA00022737"/>
    </source>
</evidence>
<evidence type="ECO:0000256" key="13">
    <source>
        <dbReference type="SAM" id="MobiDB-lite"/>
    </source>
</evidence>
<feature type="compositionally biased region" description="Low complexity" evidence="13">
    <location>
        <begin position="1823"/>
        <end position="1836"/>
    </location>
</feature>
<dbReference type="PROSITE" id="PS51892">
    <property type="entry name" value="SUBTILASE"/>
    <property type="match status" value="1"/>
</dbReference>
<keyword evidence="4 10" id="KW-0645">Protease</keyword>
<feature type="domain" description="Inhibitor I9" evidence="17">
    <location>
        <begin position="85"/>
        <end position="173"/>
    </location>
</feature>
<keyword evidence="12" id="KW-0175">Coiled coil</keyword>
<sequence>MERSKYVGTLLCATALSCIPAFTTAENNVKASVESQIKSSKKAAASVKTTTTGVTQKAIEAQLAAKGVVFKHLTPKQKQDVYVDVIIQLKSAPAATNGSIKANASSAEIEQASKQVIASQSAVKDKVKAITKQAIGKSYGYVVNGFATKAKVKDIQKLRKLPGVKSVTLARVYYANDSSADNMANVSIVWNNYKYKGQGTVVSIIDTGIDPNHKDLRLSDDKQAKLSQKDVADFTKTAGYGRYFTDKVPYGHNYADNNENITDDDPSEQHGMHVAGIVAANGTSNNATSVVGVAPEAQLLAMKAFSNSDSSATTDSTSIIGAIDDSAKLHADVLNMSLGSTSGEQTEDDPEVAAVDRATKEGTAAVISAGNAGTTNSETEGNNKAYYGNPDMETVGTPGTARTATTVSSAENDKVTADGITVKSADGKITILGPETTQLSDGTDKTFFNNKQFYVVKGKDGKLGVGSADQYTSDVKGKIAIVKRGDLTFTDKQKFAEKAGAAGLIIINNQAGPLTSVQYDAGFPTAGLSDTAGAALVKYVEEHPNEVLKVNIEVQPLANTTTKSDLMSSFTSYGPVSNLAFKPDISAPGGNIWSTQNNNGYTNMSGTSMASPFIAGTQALVKQAMSDKKGTFYNLYQKMSASEKTAFIKNIEMNTASIEPDVSHENVIVSPRRQGAGFINAQAAIDAIAKNPSTVAAGNNYPAVELKDFKENTKTFTVKFTNRTNKPLTYKLANNGKDSDVYTSATDENAVLYDKKIDGASVKVNGSIEVPANSTKEVSLTLTVPNGFKENQYVEGFLTFKSSDDKSQLRLPYMGFYGDWASNDIPIFAKLNDKNVFHPDQGIMGTTVTVGNDSDNTNPGLSMDEMGQYSVDLSKFAISTAKDSQFKWIKPTYYLYRNANNVKIQILNNKGEVINTLATLANVTKTYYYAQGQTYTYFDSAPSWDGTYFDQQKGEKVSVPEGSYVYRIVATVDGTNKQQHYDIPVKVDNTKPVVRNLKLVSTNTKDAEGKEQTKYVLTAEVKDELSGLSGDANVSVNGIFSQVQYDTTVKAGKDGFKQVMINLTDAQAKSLAAGKNDYSVALFDNASNAGTTSGEGNKPGESTYGLVLDNGGLPGKISSKTDNYDAKSGNYTVTGTYPAQLYGTYTDKDHKTHDLTVKYDKTTNSFETNIPVAKADYKMAVKFYADEDHKTPIEQKNITVSLVPAKVESLAVDGTESYDGKTAKLAQTSEGSVKLTGKVSADTESIEIKNGDQKVPAKLAADHTFSAEVPVEYGENDITIVTADADGNESTVTQKVKSSDRGKITVASGDVTFDNDIGWGTTNVNAKTKNYDPKTGKLTITGKVRRPTTTLQIDGKGVKINPDQTFKLTLDIGKHGAKVFSALVGDSTVRETSQERLSFYVDANAPALNLNGKDTVYTNKDKFTISGTVSDDYKFYDLAINDNDVESNWSDVDYHSTDGVKKGFKHEVELKPGKNVFEVKVTDVQGNSSKQAVTVYYEPAKTLDNPVIKQVTAKDGESSTITAKTQVKDAKVEYSTDNGKTFKPVPTDGVKVTKNETVKFKAVDKYGNESKIVSVEVTSLNEKPTKPEVDKDKDLKQAKEELSEQVNKKVNLTQYTTSSKSAYEQALKQAKDVLTKENATLAEVQQAAKALTEAEQKLTTTTPQKDETLTKTKNDLQAKVSAAEKKDLDKYTDASKAMFTSALKVAYAVLDNKDANVDDVKNTSTLLDTAEKALALKTEKPAQSADNTLAAEKQKLSAELVQAKKHDLTKYTSKSSAALIAAITATEKVLNDRNSKVDLVETMEKVLDTLSKNLVVAPKIPDKPIQPIQPVIPTVPEVNQEPTSNPQSTPATPFTNNDSDKKEDTDKEKSHTPAEIGEKTTVMYKSVLYTKDLEKTDKIVSGYEKLNLVTDENGKLKVYTIKGQHFYKVVDTDEYVRVRNVTGTKVTLKRNSFVYKSNGKRVSRKLLKKGTKVTVYGGKYKAIKHYRKTAYRIGHNMYVKSVNIKKFKPVE</sequence>
<evidence type="ECO:0000259" key="17">
    <source>
        <dbReference type="Pfam" id="PF05922"/>
    </source>
</evidence>
<evidence type="ECO:0000259" key="15">
    <source>
        <dbReference type="Pfam" id="PF02225"/>
    </source>
</evidence>
<feature type="region of interest" description="Disordered" evidence="13">
    <location>
        <begin position="371"/>
        <end position="391"/>
    </location>
</feature>
<dbReference type="GO" id="GO:0016020">
    <property type="term" value="C:membrane"/>
    <property type="evidence" value="ECO:0007669"/>
    <property type="project" value="InterPro"/>
</dbReference>
<comment type="caution">
    <text evidence="19">The sequence shown here is derived from an EMBL/GenBank/DDBJ whole genome shotgun (WGS) entry which is preliminary data.</text>
</comment>
<dbReference type="InterPro" id="IPR034216">
    <property type="entry name" value="C5a_Peptidase"/>
</dbReference>
<dbReference type="SUPFAM" id="SSF52025">
    <property type="entry name" value="PA domain"/>
    <property type="match status" value="1"/>
</dbReference>
<keyword evidence="3" id="KW-0964">Secreted</keyword>
<dbReference type="InterPro" id="IPR023827">
    <property type="entry name" value="Peptidase_S8_Asp-AS"/>
</dbReference>
<organism evidence="19 20">
    <name type="scientific">Lactobacillus gallinarum DSM 10532 = JCM 2011</name>
    <dbReference type="NCBI Taxonomy" id="1423748"/>
    <lineage>
        <taxon>Bacteria</taxon>
        <taxon>Bacillati</taxon>
        <taxon>Bacillota</taxon>
        <taxon>Bacilli</taxon>
        <taxon>Lactobacillales</taxon>
        <taxon>Lactobacillaceae</taxon>
        <taxon>Lactobacillus</taxon>
    </lineage>
</organism>
<dbReference type="Pfam" id="PF05922">
    <property type="entry name" value="Inhibitor_I9"/>
    <property type="match status" value="1"/>
</dbReference>
<protein>
    <submittedName>
        <fullName evidence="19">Cell envelope-associated proteinase</fullName>
    </submittedName>
</protein>
<evidence type="ECO:0000256" key="9">
    <source>
        <dbReference type="PIRSR" id="PIRSR615500-1"/>
    </source>
</evidence>
<reference evidence="19 20" key="1">
    <citation type="journal article" date="2015" name="Genome Announc.">
        <title>Expanding the biotechnology potential of lactobacilli through comparative genomics of 213 strains and associated genera.</title>
        <authorList>
            <person name="Sun Z."/>
            <person name="Harris H.M."/>
            <person name="McCann A."/>
            <person name="Guo C."/>
            <person name="Argimon S."/>
            <person name="Zhang W."/>
            <person name="Yang X."/>
            <person name="Jeffery I.B."/>
            <person name="Cooney J.C."/>
            <person name="Kagawa T.F."/>
            <person name="Liu W."/>
            <person name="Song Y."/>
            <person name="Salvetti E."/>
            <person name="Wrobel A."/>
            <person name="Rasinkangas P."/>
            <person name="Parkhill J."/>
            <person name="Rea M.C."/>
            <person name="O'Sullivan O."/>
            <person name="Ritari J."/>
            <person name="Douillard F.P."/>
            <person name="Paul Ross R."/>
            <person name="Yang R."/>
            <person name="Briner A.E."/>
            <person name="Felis G.E."/>
            <person name="de Vos W.M."/>
            <person name="Barrangou R."/>
            <person name="Klaenhammer T.R."/>
            <person name="Caufield P.W."/>
            <person name="Cui Y."/>
            <person name="Zhang H."/>
            <person name="O'Toole P.W."/>
        </authorList>
    </citation>
    <scope>NUCLEOTIDE SEQUENCE [LARGE SCALE GENOMIC DNA]</scope>
    <source>
        <strain evidence="19 20">DSM 10532</strain>
    </source>
</reference>
<feature type="domain" description="Peptidase S8/S53" evidence="14">
    <location>
        <begin position="197"/>
        <end position="677"/>
    </location>
</feature>
<evidence type="ECO:0000259" key="18">
    <source>
        <dbReference type="Pfam" id="PF06280"/>
    </source>
</evidence>
<dbReference type="GO" id="GO:0006508">
    <property type="term" value="P:proteolysis"/>
    <property type="evidence" value="ECO:0007669"/>
    <property type="project" value="UniProtKB-KW"/>
</dbReference>
<feature type="active site" description="Charge relay system" evidence="9 10">
    <location>
        <position position="608"/>
    </location>
</feature>
<dbReference type="OrthoDB" id="9798386at2"/>
<dbReference type="PANTHER" id="PTHR43806:SF11">
    <property type="entry name" value="CEREVISIN-RELATED"/>
    <property type="match status" value="1"/>
</dbReference>
<dbReference type="InterPro" id="IPR024968">
    <property type="entry name" value="SlpA_C_lactobacillus"/>
</dbReference>
<dbReference type="CDD" id="cd07475">
    <property type="entry name" value="Peptidases_S8_C5a_Peptidase"/>
    <property type="match status" value="1"/>
</dbReference>
<feature type="domain" description="C5a peptidase/Subtilisin-like protease SBT2-like Fn3-like" evidence="18">
    <location>
        <begin position="704"/>
        <end position="814"/>
    </location>
</feature>
<dbReference type="PROSITE" id="PS00138">
    <property type="entry name" value="SUBTILASE_SER"/>
    <property type="match status" value="1"/>
</dbReference>
<dbReference type="PROSITE" id="PS00136">
    <property type="entry name" value="SUBTILASE_ASP"/>
    <property type="match status" value="1"/>
</dbReference>
<dbReference type="InterPro" id="IPR015500">
    <property type="entry name" value="Peptidase_S8_subtilisin-rel"/>
</dbReference>
<proteinExistence type="inferred from homology"/>
<feature type="domain" description="S-layer protein C-terminal" evidence="16">
    <location>
        <begin position="1939"/>
        <end position="2000"/>
    </location>
</feature>
<dbReference type="InterPro" id="IPR022398">
    <property type="entry name" value="Peptidase_S8_His-AS"/>
</dbReference>
<evidence type="ECO:0000256" key="10">
    <source>
        <dbReference type="PROSITE-ProRule" id="PRU01240"/>
    </source>
</evidence>
<dbReference type="PRINTS" id="PR00723">
    <property type="entry name" value="SUBTILISIN"/>
</dbReference>
<dbReference type="PROSITE" id="PS51257">
    <property type="entry name" value="PROKAR_LIPOPROTEIN"/>
    <property type="match status" value="1"/>
</dbReference>
<dbReference type="InterPro" id="IPR013783">
    <property type="entry name" value="Ig-like_fold"/>
</dbReference>
<dbReference type="InterPro" id="IPR036852">
    <property type="entry name" value="Peptidase_S8/S53_dom_sf"/>
</dbReference>
<dbReference type="Gene3D" id="2.60.40.1710">
    <property type="entry name" value="Subtilisin-like superfamily"/>
    <property type="match status" value="1"/>
</dbReference>
<feature type="compositionally biased region" description="Polar residues" evidence="13">
    <location>
        <begin position="371"/>
        <end position="382"/>
    </location>
</feature>
<evidence type="ECO:0000256" key="12">
    <source>
        <dbReference type="SAM" id="Coils"/>
    </source>
</evidence>
<feature type="compositionally biased region" description="Polar residues" evidence="13">
    <location>
        <begin position="1840"/>
        <end position="1854"/>
    </location>
</feature>
<dbReference type="InterPro" id="IPR010259">
    <property type="entry name" value="S8pro/Inhibitor_I9"/>
</dbReference>
<dbReference type="GO" id="GO:0004252">
    <property type="term" value="F:serine-type endopeptidase activity"/>
    <property type="evidence" value="ECO:0007669"/>
    <property type="project" value="UniProtKB-UniRule"/>
</dbReference>
<dbReference type="InterPro" id="IPR000209">
    <property type="entry name" value="Peptidase_S8/S53_dom"/>
</dbReference>
<dbReference type="Gene3D" id="2.60.40.4070">
    <property type="match status" value="1"/>
</dbReference>
<dbReference type="Gene3D" id="3.50.30.30">
    <property type="match status" value="1"/>
</dbReference>
<evidence type="ECO:0000259" key="14">
    <source>
        <dbReference type="Pfam" id="PF00082"/>
    </source>
</evidence>
<dbReference type="PROSITE" id="PS00137">
    <property type="entry name" value="SUBTILASE_HIS"/>
    <property type="match status" value="1"/>
</dbReference>
<evidence type="ECO:0000256" key="7">
    <source>
        <dbReference type="ARBA" id="ARBA00022801"/>
    </source>
</evidence>
<keyword evidence="8 10" id="KW-0720">Serine protease</keyword>
<dbReference type="Pfam" id="PF02225">
    <property type="entry name" value="PA"/>
    <property type="match status" value="1"/>
</dbReference>
<dbReference type="Pfam" id="PF06280">
    <property type="entry name" value="fn3_5"/>
    <property type="match status" value="1"/>
</dbReference>
<dbReference type="InterPro" id="IPR003137">
    <property type="entry name" value="PA_domain"/>
</dbReference>
<dbReference type="eggNOG" id="COG1404">
    <property type="taxonomic scope" value="Bacteria"/>
</dbReference>
<dbReference type="RefSeq" id="WP_056945486.1">
    <property type="nucleotide sequence ID" value="NZ_AZEL01000020.1"/>
</dbReference>
<keyword evidence="2" id="KW-0134">Cell wall</keyword>
<dbReference type="Gene3D" id="3.40.50.200">
    <property type="entry name" value="Peptidase S8/S53 domain"/>
    <property type="match status" value="1"/>
</dbReference>
<dbReference type="Gene3D" id="2.60.40.10">
    <property type="entry name" value="Immunoglobulins"/>
    <property type="match status" value="2"/>
</dbReference>
<keyword evidence="7 10" id="KW-0378">Hydrolase</keyword>
<dbReference type="InterPro" id="IPR050131">
    <property type="entry name" value="Peptidase_S8_subtilisin-like"/>
</dbReference>
<dbReference type="Pfam" id="PF00082">
    <property type="entry name" value="Peptidase_S8"/>
    <property type="match status" value="1"/>
</dbReference>
<evidence type="ECO:0000259" key="16">
    <source>
        <dbReference type="Pfam" id="PF03217"/>
    </source>
</evidence>
<evidence type="ECO:0000256" key="8">
    <source>
        <dbReference type="ARBA" id="ARBA00022825"/>
    </source>
</evidence>
<dbReference type="PANTHER" id="PTHR43806">
    <property type="entry name" value="PEPTIDASE S8"/>
    <property type="match status" value="1"/>
</dbReference>
<dbReference type="Pfam" id="PF07554">
    <property type="entry name" value="FIVAR"/>
    <property type="match status" value="2"/>
</dbReference>
<evidence type="ECO:0000256" key="2">
    <source>
        <dbReference type="ARBA" id="ARBA00022512"/>
    </source>
</evidence>
<name>A0A0R1P1Z0_9LACO</name>
<comment type="similarity">
    <text evidence="1 10 11">Belongs to the peptidase S8 family.</text>
</comment>
<dbReference type="InterPro" id="IPR010435">
    <property type="entry name" value="C5a/SBT2-like_Fn3"/>
</dbReference>
<dbReference type="InterPro" id="IPR046450">
    <property type="entry name" value="PA_dom_sf"/>
</dbReference>
<keyword evidence="6" id="KW-0677">Repeat</keyword>
<dbReference type="STRING" id="1423748.FC37_GL000808"/>